<evidence type="ECO:0000259" key="9">
    <source>
        <dbReference type="SMART" id="SM00650"/>
    </source>
</evidence>
<comment type="subcellular location">
    <subcellularLocation>
        <location evidence="7">Cytoplasm</location>
    </subcellularLocation>
</comment>
<dbReference type="InterPro" id="IPR020596">
    <property type="entry name" value="rRNA_Ade_Mease_Trfase_CS"/>
</dbReference>
<dbReference type="GO" id="GO:0005829">
    <property type="term" value="C:cytosol"/>
    <property type="evidence" value="ECO:0007669"/>
    <property type="project" value="TreeGrafter"/>
</dbReference>
<dbReference type="HAMAP" id="MF_00607">
    <property type="entry name" value="16SrRNA_methyltr_A"/>
    <property type="match status" value="1"/>
</dbReference>
<dbReference type="RefSeq" id="WP_108309324.1">
    <property type="nucleotide sequence ID" value="NZ_CP020921.1"/>
</dbReference>
<evidence type="ECO:0000256" key="2">
    <source>
        <dbReference type="ARBA" id="ARBA00022552"/>
    </source>
</evidence>
<evidence type="ECO:0000256" key="5">
    <source>
        <dbReference type="ARBA" id="ARBA00022691"/>
    </source>
</evidence>
<evidence type="ECO:0000256" key="8">
    <source>
        <dbReference type="PROSITE-ProRule" id="PRU01026"/>
    </source>
</evidence>
<evidence type="ECO:0000256" key="3">
    <source>
        <dbReference type="ARBA" id="ARBA00022603"/>
    </source>
</evidence>
<dbReference type="Pfam" id="PF00398">
    <property type="entry name" value="RrnaAD"/>
    <property type="match status" value="1"/>
</dbReference>
<dbReference type="GO" id="GO:0052908">
    <property type="term" value="F:16S rRNA (adenine(1518)-N(6)/adenine(1519)-N(6))-dimethyltransferase activity"/>
    <property type="evidence" value="ECO:0007669"/>
    <property type="project" value="UniProtKB-EC"/>
</dbReference>
<name>A0A2R4W161_THEAF</name>
<dbReference type="Gene3D" id="1.10.8.100">
    <property type="entry name" value="Ribosomal RNA adenine dimethylase-like, domain 2"/>
    <property type="match status" value="1"/>
</dbReference>
<evidence type="ECO:0000256" key="6">
    <source>
        <dbReference type="ARBA" id="ARBA00022884"/>
    </source>
</evidence>
<keyword evidence="4 7" id="KW-0808">Transferase</keyword>
<dbReference type="InterPro" id="IPR029063">
    <property type="entry name" value="SAM-dependent_MTases_sf"/>
</dbReference>
<dbReference type="AlphaFoldDB" id="A0A2R4W161"/>
<dbReference type="Proteomes" id="UP000244792">
    <property type="component" value="Chromosome"/>
</dbReference>
<dbReference type="InterPro" id="IPR023165">
    <property type="entry name" value="rRNA_Ade_diMease-like_C"/>
</dbReference>
<evidence type="ECO:0000256" key="7">
    <source>
        <dbReference type="HAMAP-Rule" id="MF_00607"/>
    </source>
</evidence>
<evidence type="ECO:0000313" key="10">
    <source>
        <dbReference type="EMBL" id="AWB10529.1"/>
    </source>
</evidence>
<feature type="domain" description="Ribosomal RNA adenine methylase transferase N-terminal" evidence="9">
    <location>
        <begin position="20"/>
        <end position="192"/>
    </location>
</feature>
<dbReference type="SMART" id="SM00650">
    <property type="entry name" value="rADc"/>
    <property type="match status" value="1"/>
</dbReference>
<dbReference type="EC" id="2.1.1.182" evidence="7"/>
<dbReference type="PANTHER" id="PTHR11727">
    <property type="entry name" value="DIMETHYLADENOSINE TRANSFERASE"/>
    <property type="match status" value="1"/>
</dbReference>
<dbReference type="KEGG" id="taci:TDSAC_1186"/>
<reference evidence="10 11" key="1">
    <citation type="submission" date="2017-04" db="EMBL/GenBank/DDBJ databases">
        <title>Genomic insights into metabolism of Thermodesulfobium acidiphilum.</title>
        <authorList>
            <person name="Toshchakov S.V."/>
            <person name="Frolov E.N."/>
            <person name="Kublanov I.V."/>
            <person name="Samarov N.I."/>
            <person name="Novikov A."/>
            <person name="Lebedinsky A.V."/>
            <person name="Bonch-Osmolovskaya E.A."/>
            <person name="Chernyh N.A."/>
        </authorList>
    </citation>
    <scope>NUCLEOTIDE SEQUENCE [LARGE SCALE GENOMIC DNA]</scope>
    <source>
        <strain evidence="10 11">3127-1</strain>
    </source>
</reference>
<dbReference type="PROSITE" id="PS51689">
    <property type="entry name" value="SAM_RNA_A_N6_MT"/>
    <property type="match status" value="1"/>
</dbReference>
<feature type="binding site" evidence="7 8">
    <location>
        <position position="15"/>
    </location>
    <ligand>
        <name>S-adenosyl-L-methionine</name>
        <dbReference type="ChEBI" id="CHEBI:59789"/>
    </ligand>
</feature>
<feature type="binding site" evidence="7 8">
    <location>
        <position position="13"/>
    </location>
    <ligand>
        <name>S-adenosyl-L-methionine</name>
        <dbReference type="ChEBI" id="CHEBI:59789"/>
    </ligand>
</feature>
<keyword evidence="6 7" id="KW-0694">RNA-binding</keyword>
<dbReference type="SUPFAM" id="SSF53335">
    <property type="entry name" value="S-adenosyl-L-methionine-dependent methyltransferases"/>
    <property type="match status" value="1"/>
</dbReference>
<dbReference type="NCBIfam" id="TIGR00755">
    <property type="entry name" value="ksgA"/>
    <property type="match status" value="1"/>
</dbReference>
<evidence type="ECO:0000313" key="11">
    <source>
        <dbReference type="Proteomes" id="UP000244792"/>
    </source>
</evidence>
<dbReference type="PANTHER" id="PTHR11727:SF7">
    <property type="entry name" value="DIMETHYLADENOSINE TRANSFERASE-RELATED"/>
    <property type="match status" value="1"/>
</dbReference>
<keyword evidence="1 7" id="KW-0963">Cytoplasm</keyword>
<comment type="function">
    <text evidence="7">Specifically dimethylates two adjacent adenosines (A1518 and A1519) in the loop of a conserved hairpin near the 3'-end of 16S rRNA in the 30S particle. May play a critical role in biogenesis of 30S subunits.</text>
</comment>
<organism evidence="10 11">
    <name type="scientific">Thermodesulfobium acidiphilum</name>
    <dbReference type="NCBI Taxonomy" id="1794699"/>
    <lineage>
        <taxon>Bacteria</taxon>
        <taxon>Pseudomonadati</taxon>
        <taxon>Thermodesulfobiota</taxon>
        <taxon>Thermodesulfobiia</taxon>
        <taxon>Thermodesulfobiales</taxon>
        <taxon>Thermodesulfobiaceae</taxon>
        <taxon>Thermodesulfobium</taxon>
    </lineage>
</organism>
<dbReference type="EMBL" id="CP020921">
    <property type="protein sequence ID" value="AWB10529.1"/>
    <property type="molecule type" value="Genomic_DNA"/>
</dbReference>
<dbReference type="OrthoDB" id="9814755at2"/>
<comment type="catalytic activity">
    <reaction evidence="7">
        <text>adenosine(1518)/adenosine(1519) in 16S rRNA + 4 S-adenosyl-L-methionine = N(6)-dimethyladenosine(1518)/N(6)-dimethyladenosine(1519) in 16S rRNA + 4 S-adenosyl-L-homocysteine + 4 H(+)</text>
        <dbReference type="Rhea" id="RHEA:19609"/>
        <dbReference type="Rhea" id="RHEA-COMP:10232"/>
        <dbReference type="Rhea" id="RHEA-COMP:10233"/>
        <dbReference type="ChEBI" id="CHEBI:15378"/>
        <dbReference type="ChEBI" id="CHEBI:57856"/>
        <dbReference type="ChEBI" id="CHEBI:59789"/>
        <dbReference type="ChEBI" id="CHEBI:74411"/>
        <dbReference type="ChEBI" id="CHEBI:74493"/>
        <dbReference type="EC" id="2.1.1.182"/>
    </reaction>
</comment>
<sequence>MRNLAPLKRYGQNFLVDQNISKKIVESAFIEKEDFILEIGPGKGALTKYLIKLPNNYLGIEVDRGLYAFLCKEFAKYLSLYGKKIMLSDVLETELRFIEKKVNVIANLPYNIASLIIVKLIKEDISLKSMTIMIQKEMSQRLFALPGAKGYGRLSVLIQNFFEGDILFEVKENCFYPKPKVRSIVIRLVPKSDFYEKKLHCKDFEDFLRKVFSQPRKIIKNVLTEEYIRIFSEMNENLLSMRPGQIDPEMYWRIFRLLKGRSL</sequence>
<dbReference type="PROSITE" id="PS01131">
    <property type="entry name" value="RRNA_A_DIMETH"/>
    <property type="match status" value="1"/>
</dbReference>
<keyword evidence="11" id="KW-1185">Reference proteome</keyword>
<keyword evidence="2 7" id="KW-0698">rRNA processing</keyword>
<feature type="binding site" evidence="7 8">
    <location>
        <position position="89"/>
    </location>
    <ligand>
        <name>S-adenosyl-L-methionine</name>
        <dbReference type="ChEBI" id="CHEBI:59789"/>
    </ligand>
</feature>
<proteinExistence type="inferred from homology"/>
<protein>
    <recommendedName>
        <fullName evidence="7">Ribosomal RNA small subunit methyltransferase A</fullName>
        <ecNumber evidence="7">2.1.1.182</ecNumber>
    </recommendedName>
    <alternativeName>
        <fullName evidence="7">16S rRNA (adenine(1518)-N(6)/adenine(1519)-N(6))-dimethyltransferase</fullName>
    </alternativeName>
    <alternativeName>
        <fullName evidence="7">16S rRNA dimethyladenosine transferase</fullName>
    </alternativeName>
    <alternativeName>
        <fullName evidence="7">16S rRNA dimethylase</fullName>
    </alternativeName>
    <alternativeName>
        <fullName evidence="7">S-adenosylmethionine-6-N', N'-adenosyl(rRNA) dimethyltransferase</fullName>
    </alternativeName>
</protein>
<accession>A0A2R4W161</accession>
<dbReference type="InterPro" id="IPR001737">
    <property type="entry name" value="KsgA/Erm"/>
</dbReference>
<dbReference type="GO" id="GO:0003723">
    <property type="term" value="F:RNA binding"/>
    <property type="evidence" value="ECO:0007669"/>
    <property type="project" value="UniProtKB-UniRule"/>
</dbReference>
<feature type="binding site" evidence="7 8">
    <location>
        <position position="107"/>
    </location>
    <ligand>
        <name>S-adenosyl-L-methionine</name>
        <dbReference type="ChEBI" id="CHEBI:59789"/>
    </ligand>
</feature>
<gene>
    <name evidence="7" type="primary">rsmA</name>
    <name evidence="7" type="synonym">ksgA</name>
    <name evidence="10" type="ORF">TDSAC_1186</name>
</gene>
<dbReference type="InterPro" id="IPR020598">
    <property type="entry name" value="rRNA_Ade_methylase_Trfase_N"/>
</dbReference>
<keyword evidence="3 7" id="KW-0489">Methyltransferase</keyword>
<comment type="similarity">
    <text evidence="7">Belongs to the class I-like SAM-binding methyltransferase superfamily. rRNA adenine N(6)-methyltransferase family. RsmA subfamily.</text>
</comment>
<feature type="binding site" evidence="7 8">
    <location>
        <position position="40"/>
    </location>
    <ligand>
        <name>S-adenosyl-L-methionine</name>
        <dbReference type="ChEBI" id="CHEBI:59789"/>
    </ligand>
</feature>
<evidence type="ECO:0000256" key="4">
    <source>
        <dbReference type="ARBA" id="ARBA00022679"/>
    </source>
</evidence>
<keyword evidence="5 7" id="KW-0949">S-adenosyl-L-methionine</keyword>
<dbReference type="Gene3D" id="3.40.50.150">
    <property type="entry name" value="Vaccinia Virus protein VP39"/>
    <property type="match status" value="1"/>
</dbReference>
<dbReference type="InterPro" id="IPR011530">
    <property type="entry name" value="rRNA_adenine_dimethylase"/>
</dbReference>
<feature type="binding site" evidence="7 8">
    <location>
        <position position="61"/>
    </location>
    <ligand>
        <name>S-adenosyl-L-methionine</name>
        <dbReference type="ChEBI" id="CHEBI:59789"/>
    </ligand>
</feature>
<evidence type="ECO:0000256" key="1">
    <source>
        <dbReference type="ARBA" id="ARBA00022490"/>
    </source>
</evidence>